<accession>A0A380PPD6</accession>
<dbReference type="Proteomes" id="UP000254835">
    <property type="component" value="Unassembled WGS sequence"/>
</dbReference>
<dbReference type="RefSeq" id="WP_032910108.1">
    <property type="nucleotide sequence ID" value="NZ_CABHXP010000106.1"/>
</dbReference>
<keyword evidence="2" id="KW-0012">Acyltransferase</keyword>
<gene>
    <name evidence="5" type="ORF">NCTC11470_00194</name>
</gene>
<organism evidence="5 6">
    <name type="scientific">Yersinia frederiksenii</name>
    <dbReference type="NCBI Taxonomy" id="29484"/>
    <lineage>
        <taxon>Bacteria</taxon>
        <taxon>Pseudomonadati</taxon>
        <taxon>Pseudomonadota</taxon>
        <taxon>Gammaproteobacteria</taxon>
        <taxon>Enterobacterales</taxon>
        <taxon>Yersiniaceae</taxon>
        <taxon>Yersinia</taxon>
    </lineage>
</organism>
<evidence type="ECO:0000313" key="6">
    <source>
        <dbReference type="Proteomes" id="UP000254835"/>
    </source>
</evidence>
<dbReference type="EMBL" id="UHJA01000001">
    <property type="protein sequence ID" value="SUP75189.1"/>
    <property type="molecule type" value="Genomic_DNA"/>
</dbReference>
<proteinExistence type="inferred from homology"/>
<dbReference type="AlphaFoldDB" id="A0A380PPD6"/>
<dbReference type="SUPFAM" id="SSF55729">
    <property type="entry name" value="Acyl-CoA N-acyltransferases (Nat)"/>
    <property type="match status" value="1"/>
</dbReference>
<dbReference type="GO" id="GO:0016747">
    <property type="term" value="F:acyltransferase activity, transferring groups other than amino-acyl groups"/>
    <property type="evidence" value="ECO:0007669"/>
    <property type="project" value="InterPro"/>
</dbReference>
<dbReference type="InterPro" id="IPR051531">
    <property type="entry name" value="N-acetyltransferase"/>
</dbReference>
<feature type="domain" description="N-acetyltransferase" evidence="4">
    <location>
        <begin position="8"/>
        <end position="149"/>
    </location>
</feature>
<reference evidence="5 6" key="1">
    <citation type="submission" date="2018-06" db="EMBL/GenBank/DDBJ databases">
        <authorList>
            <consortium name="Pathogen Informatics"/>
            <person name="Doyle S."/>
        </authorList>
    </citation>
    <scope>NUCLEOTIDE SEQUENCE [LARGE SCALE GENOMIC DNA]</scope>
    <source>
        <strain evidence="5 6">NCTC11470</strain>
    </source>
</reference>
<name>A0A380PPD6_YERFR</name>
<dbReference type="GeneID" id="57907549"/>
<evidence type="ECO:0000259" key="4">
    <source>
        <dbReference type="Pfam" id="PF13302"/>
    </source>
</evidence>
<protein>
    <recommendedName>
        <fullName evidence="4">N-acetyltransferase domain-containing protein</fullName>
    </recommendedName>
</protein>
<evidence type="ECO:0000256" key="2">
    <source>
        <dbReference type="ARBA" id="ARBA00023315"/>
    </source>
</evidence>
<keyword evidence="1" id="KW-0808">Transferase</keyword>
<dbReference type="InterPro" id="IPR000182">
    <property type="entry name" value="GNAT_dom"/>
</dbReference>
<dbReference type="OrthoDB" id="9804153at2"/>
<sequence length="180" mass="20668">MESLLTDRLLLLPLTLRDAQQIQQKFPIWDVVKYLDASAVPWPYPAEGGLTFVRDIALPKMQCGSGFFWSIRPKVAPDTLIGVINLVCDTEDHRGFWLSPEWQGQGLISEASTAVTHFWFTQLNRPYLRVTKAAPNQASAAISRKNGMRLVGREERDYVGGHFPTEIWEIRREEWLKNNR</sequence>
<dbReference type="Pfam" id="PF13302">
    <property type="entry name" value="Acetyltransf_3"/>
    <property type="match status" value="1"/>
</dbReference>
<evidence type="ECO:0000313" key="5">
    <source>
        <dbReference type="EMBL" id="SUP75189.1"/>
    </source>
</evidence>
<comment type="similarity">
    <text evidence="3">Belongs to the acetyltransferase family. RimJ subfamily.</text>
</comment>
<dbReference type="PANTHER" id="PTHR43792">
    <property type="entry name" value="GNAT FAMILY, PUTATIVE (AFU_ORTHOLOGUE AFUA_3G00765)-RELATED-RELATED"/>
    <property type="match status" value="1"/>
</dbReference>
<dbReference type="Gene3D" id="3.40.630.30">
    <property type="match status" value="1"/>
</dbReference>
<evidence type="ECO:0000256" key="3">
    <source>
        <dbReference type="ARBA" id="ARBA00038502"/>
    </source>
</evidence>
<dbReference type="InterPro" id="IPR016181">
    <property type="entry name" value="Acyl_CoA_acyltransferase"/>
</dbReference>
<evidence type="ECO:0000256" key="1">
    <source>
        <dbReference type="ARBA" id="ARBA00022679"/>
    </source>
</evidence>
<dbReference type="PANTHER" id="PTHR43792:SF8">
    <property type="entry name" value="[RIBOSOMAL PROTEIN US5]-ALANINE N-ACETYLTRANSFERASE"/>
    <property type="match status" value="1"/>
</dbReference>